<dbReference type="AlphaFoldDB" id="I1DWF1"/>
<dbReference type="OrthoDB" id="5762464at2"/>
<reference evidence="2 3" key="1">
    <citation type="journal article" date="2012" name="J. Bacteriol.">
        <title>Genome Sequence of the Protease-Producing Bacterium Rheinheimera nanhaiensis E407-8T, Isolated from Deep-Sea Sediment of the South China Sea.</title>
        <authorList>
            <person name="Zhang X.-Y."/>
            <person name="Zhang Y.-J."/>
            <person name="Qin Q.-L."/>
            <person name="Xie B.-B."/>
            <person name="Chen X.-L."/>
            <person name="Zhou B.-C."/>
            <person name="Zhang Y.-Z."/>
        </authorList>
    </citation>
    <scope>NUCLEOTIDE SEQUENCE [LARGE SCALE GENOMIC DNA]</scope>
    <source>
        <strain evidence="2 3">E407-8</strain>
    </source>
</reference>
<gene>
    <name evidence="2" type="ORF">RNAN_1351</name>
</gene>
<dbReference type="EMBL" id="BAFK01000006">
    <property type="protein sequence ID" value="GAB58379.1"/>
    <property type="molecule type" value="Genomic_DNA"/>
</dbReference>
<organism evidence="2 3">
    <name type="scientific">Rheinheimera nanhaiensis E407-8</name>
    <dbReference type="NCBI Taxonomy" id="562729"/>
    <lineage>
        <taxon>Bacteria</taxon>
        <taxon>Pseudomonadati</taxon>
        <taxon>Pseudomonadota</taxon>
        <taxon>Gammaproteobacteria</taxon>
        <taxon>Chromatiales</taxon>
        <taxon>Chromatiaceae</taxon>
        <taxon>Rheinheimera</taxon>
    </lineage>
</organism>
<dbReference type="InterPro" id="IPR038610">
    <property type="entry name" value="FliK-like_C_sf"/>
</dbReference>
<keyword evidence="3" id="KW-1185">Reference proteome</keyword>
<dbReference type="InterPro" id="IPR021136">
    <property type="entry name" value="Flagellar_hook_control-like_C"/>
</dbReference>
<dbReference type="Proteomes" id="UP000004374">
    <property type="component" value="Unassembled WGS sequence"/>
</dbReference>
<protein>
    <recommendedName>
        <fullName evidence="1">Flagellar hook-length control protein-like C-terminal domain-containing protein</fullName>
    </recommendedName>
</protein>
<evidence type="ECO:0000313" key="3">
    <source>
        <dbReference type="Proteomes" id="UP000004374"/>
    </source>
</evidence>
<evidence type="ECO:0000259" key="1">
    <source>
        <dbReference type="Pfam" id="PF02120"/>
    </source>
</evidence>
<dbReference type="RefSeq" id="WP_008220018.1">
    <property type="nucleotide sequence ID" value="NZ_BAFK01000006.1"/>
</dbReference>
<dbReference type="Pfam" id="PF02120">
    <property type="entry name" value="Flg_hook"/>
    <property type="match status" value="1"/>
</dbReference>
<feature type="domain" description="Flagellar hook-length control protein-like C-terminal" evidence="1">
    <location>
        <begin position="526"/>
        <end position="596"/>
    </location>
</feature>
<dbReference type="STRING" id="562729.RNAN_1351"/>
<accession>I1DWF1</accession>
<name>I1DWF1_9GAMM</name>
<dbReference type="Gene3D" id="3.30.750.140">
    <property type="match status" value="1"/>
</dbReference>
<comment type="caution">
    <text evidence="2">The sequence shown here is derived from an EMBL/GenBank/DDBJ whole genome shotgun (WGS) entry which is preliminary data.</text>
</comment>
<sequence length="615" mass="65804">MNQINLDKLLRLSAGGKADSGAVKLVLAQVYQAQLQQLPDGGARLQLGAGQMPLQLTLSAAEAARLQGLLQPGAVPGQPRQHASATGLQVPVQVQFALSADNQIQLNLQNSPVTQTLALPTAQVRQLLLQFFLGASGATPVQTPSTDNNQAETPQQSAALVSARLLVAASSSAATSAVAPVKAGSIQLPMMAPLTIAKAAQQQLSSLLQPSHSNQLTVLLQLSSSNGELSARLLLPGNASGAQQTLLDKPQQQQLLQQLVQLFNQQRPSTLSPLPLLSTLKLPPGAAQQLQLQQQGTNWQLVLQPASVKTGLTVDASQFNRPLQLVGPAPAANNKEVAPAQLTSSTITQAWRHLLPVLPLSADPLASVPELPEPVQQLLQTVRHSQLDGAKVVPAQQLLPQLLSLLQFQPLQSQASLQTSGGTLAVAIQLLLGHLLQKPVPAAQTAANQRLSQLVSALEPQQASNLLRQLASHSSTLQQSQLATLDSSTQAQQQLILQLPLQQGNHSVFSQLQIEQREADCKQDGSKQTLWQLTMRFDMQQLGAMLVIARLQQQQLQLQFYTEQPQALALTEQFLPILKDRCTMQGLEVKQAECVLGKIPESLLPRANSLLTIKV</sequence>
<proteinExistence type="predicted"/>
<evidence type="ECO:0000313" key="2">
    <source>
        <dbReference type="EMBL" id="GAB58379.1"/>
    </source>
</evidence>